<name>Q1Q639_KUEST</name>
<accession>Q1Q639</accession>
<reference evidence="2 3" key="3">
    <citation type="submission" date="2020-02" db="EMBL/GenBank/DDBJ databases">
        <title>Newly sequenced genome of strain CSTR1 showed variability in Candidatus Kuenenia stuttgartiensis genomes.</title>
        <authorList>
            <person name="Ding C."/>
            <person name="Adrian L."/>
        </authorList>
    </citation>
    <scope>NUCLEOTIDE SEQUENCE [LARGE SCALE GENOMIC DNA]</scope>
    <source>
        <strain evidence="2 3">CSTR1</strain>
    </source>
</reference>
<dbReference type="AlphaFoldDB" id="Q1Q639"/>
<dbReference type="Proteomes" id="UP000501926">
    <property type="component" value="Chromosome"/>
</dbReference>
<dbReference type="EMBL" id="CP049055">
    <property type="protein sequence ID" value="QII13170.1"/>
    <property type="molecule type" value="Genomic_DNA"/>
</dbReference>
<evidence type="ECO:0000313" key="2">
    <source>
        <dbReference type="EMBL" id="QII13170.1"/>
    </source>
</evidence>
<evidence type="ECO:0000313" key="3">
    <source>
        <dbReference type="Proteomes" id="UP000501926"/>
    </source>
</evidence>
<organism evidence="1">
    <name type="scientific">Kuenenia stuttgartiensis</name>
    <dbReference type="NCBI Taxonomy" id="174633"/>
    <lineage>
        <taxon>Bacteria</taxon>
        <taxon>Pseudomonadati</taxon>
        <taxon>Planctomycetota</taxon>
        <taxon>Candidatus Brocadiia</taxon>
        <taxon>Candidatus Brocadiales</taxon>
        <taxon>Candidatus Brocadiaceae</taxon>
        <taxon>Candidatus Kuenenia</taxon>
    </lineage>
</organism>
<sequence length="66" mass="7510">MKRDFPKQSKVFGGNASEPDILKDILAGLKKEVGMFSNYVTIQRKHYSTPGGFRLQTNVIKFCYLP</sequence>
<dbReference type="EMBL" id="CT573071">
    <property type="protein sequence ID" value="CAJ73032.1"/>
    <property type="molecule type" value="Genomic_DNA"/>
</dbReference>
<gene>
    <name evidence="2" type="ORF">KsCSTR_37910</name>
    <name evidence="1" type="ORF">kuste2287</name>
</gene>
<proteinExistence type="predicted"/>
<evidence type="ECO:0000313" key="1">
    <source>
        <dbReference type="EMBL" id="CAJ73032.1"/>
    </source>
</evidence>
<reference evidence="1" key="2">
    <citation type="submission" date="2006-01" db="EMBL/GenBank/DDBJ databases">
        <authorList>
            <person name="Genoscope"/>
        </authorList>
    </citation>
    <scope>NUCLEOTIDE SEQUENCE</scope>
</reference>
<reference evidence="1" key="1">
    <citation type="journal article" date="2006" name="Nature">
        <title>Deciphering the evolution and metabolism of an anammox bacterium from a community genome.</title>
        <authorList>
            <person name="Strous M."/>
            <person name="Pelletier E."/>
            <person name="Mangenot S."/>
            <person name="Rattei T."/>
            <person name="Lehner A."/>
            <person name="Taylor M.W."/>
            <person name="Horn M."/>
            <person name="Daims H."/>
            <person name="Bartol-Mavel D."/>
            <person name="Wincker P."/>
            <person name="Barbe V."/>
            <person name="Fonknechten N."/>
            <person name="Vallenet D."/>
            <person name="Segurens B."/>
            <person name="Schenowitz-Truong C."/>
            <person name="Medigue C."/>
            <person name="Collingro A."/>
            <person name="Snel B."/>
            <person name="Dutilh B.E."/>
            <person name="OpDenCamp H.J.M."/>
            <person name="vanDerDrift C."/>
            <person name="Cirpus I."/>
            <person name="vanDePas-Schoonen K.T."/>
            <person name="Harhangi H.R."/>
            <person name="vanNiftrik L."/>
            <person name="Schmid M."/>
            <person name="Keltjens J."/>
            <person name="vanDeVossenberg J."/>
            <person name="Kartal B."/>
            <person name="Meier H."/>
            <person name="Frishman D."/>
            <person name="Huynen M.A."/>
            <person name="Mewes H."/>
            <person name="Weissenbach J."/>
            <person name="Jetten M.S.M."/>
            <person name="Wagner M."/>
            <person name="LePaslier D."/>
        </authorList>
    </citation>
    <scope>NUCLEOTIDE SEQUENCE</scope>
</reference>
<protein>
    <submittedName>
        <fullName evidence="1">Uncharacterized protein</fullName>
    </submittedName>
</protein>